<organism evidence="7 9">
    <name type="scientific">Ligilactobacillus murinus</name>
    <dbReference type="NCBI Taxonomy" id="1622"/>
    <lineage>
        <taxon>Bacteria</taxon>
        <taxon>Bacillati</taxon>
        <taxon>Bacillota</taxon>
        <taxon>Bacilli</taxon>
        <taxon>Lactobacillales</taxon>
        <taxon>Lactobacillaceae</taxon>
        <taxon>Ligilactobacillus</taxon>
    </lineage>
</organism>
<protein>
    <submittedName>
        <fullName evidence="7">Capsule biosynthesis protein CapG</fullName>
    </submittedName>
</protein>
<feature type="domain" description="Stealth protein CR4 conserved region 4" evidence="6">
    <location>
        <begin position="291"/>
        <end position="331"/>
    </location>
</feature>
<reference evidence="7 9" key="1">
    <citation type="submission" date="2018-09" db="EMBL/GenBank/DDBJ databases">
        <title>Murine metabolic-syndrome-specific gut microbial biobank.</title>
        <authorList>
            <person name="Liu C."/>
        </authorList>
    </citation>
    <scope>NUCLEOTIDE SEQUENCE [LARGE SCALE GENOMIC DNA]</scope>
    <source>
        <strain evidence="7 9">C-30</strain>
    </source>
</reference>
<evidence type="ECO:0000313" key="10">
    <source>
        <dbReference type="Proteomes" id="UP000306855"/>
    </source>
</evidence>
<accession>A0A4Q2AYL9</accession>
<keyword evidence="3" id="KW-0270">Exopolysaccharide synthesis</keyword>
<dbReference type="OrthoDB" id="9776077at2"/>
<gene>
    <name evidence="7" type="ORF">D6C19_05090</name>
    <name evidence="8" type="ORF">E5340_06120</name>
</gene>
<dbReference type="InterPro" id="IPR031358">
    <property type="entry name" value="Stealth_CR1"/>
</dbReference>
<dbReference type="Proteomes" id="UP000289316">
    <property type="component" value="Unassembled WGS sequence"/>
</dbReference>
<proteinExistence type="inferred from homology"/>
<evidence type="ECO:0000259" key="4">
    <source>
        <dbReference type="Pfam" id="PF11380"/>
    </source>
</evidence>
<feature type="domain" description="Stealth protein CR1 conserved region 1" evidence="5">
    <location>
        <begin position="4"/>
        <end position="29"/>
    </location>
</feature>
<evidence type="ECO:0000256" key="2">
    <source>
        <dbReference type="ARBA" id="ARBA00022679"/>
    </source>
</evidence>
<evidence type="ECO:0000259" key="6">
    <source>
        <dbReference type="Pfam" id="PF17103"/>
    </source>
</evidence>
<name>A0A4Q2AYL9_9LACO</name>
<evidence type="ECO:0000256" key="1">
    <source>
        <dbReference type="ARBA" id="ARBA00007583"/>
    </source>
</evidence>
<evidence type="ECO:0000313" key="8">
    <source>
        <dbReference type="EMBL" id="TGY55213.1"/>
    </source>
</evidence>
<evidence type="ECO:0000313" key="7">
    <source>
        <dbReference type="EMBL" id="RXV74557.1"/>
    </source>
</evidence>
<reference evidence="8 10" key="2">
    <citation type="submission" date="2019-04" db="EMBL/GenBank/DDBJ databases">
        <title>Microbes associate with the intestines of laboratory mice.</title>
        <authorList>
            <person name="Navarre W."/>
            <person name="Wong E."/>
            <person name="Huang K."/>
            <person name="Tropini C."/>
            <person name="Ng K."/>
            <person name="Yu B."/>
        </authorList>
    </citation>
    <scope>NUCLEOTIDE SEQUENCE [LARGE SCALE GENOMIC DNA]</scope>
    <source>
        <strain evidence="8 10">NM26_J9</strain>
    </source>
</reference>
<comment type="caution">
    <text evidence="7">The sequence shown here is derived from an EMBL/GenBank/DDBJ whole genome shotgun (WGS) entry which is preliminary data.</text>
</comment>
<dbReference type="PANTHER" id="PTHR24045">
    <property type="match status" value="1"/>
</dbReference>
<evidence type="ECO:0000259" key="5">
    <source>
        <dbReference type="Pfam" id="PF17101"/>
    </source>
</evidence>
<dbReference type="AlphaFoldDB" id="A0A4Q2AYL9"/>
<dbReference type="GO" id="GO:0000271">
    <property type="term" value="P:polysaccharide biosynthetic process"/>
    <property type="evidence" value="ECO:0007669"/>
    <property type="project" value="UniProtKB-KW"/>
</dbReference>
<sequence>MMDKIDFVVTWVNGADKRWQAKRAEFDNRSLSKAGMSSDKAYRDWGTFKYWFRGVEKFAPWINKVYLVTDDQIPTWLNIDHEKLVVIDHTDIIAKEYLPVFNSNAIEMNLHRIKGLAENFVYFNDDMYLTAPVAPTDFFQAGLPVDMAVLSPIVAEENGTANFQVNDMEIINKYFTRNEIIKNGRILSLKYGKNLIRSLLQLPSKFICGYYEPHLPLKFKRSTFEKVWEKESQILTETTATRFRDKSNVNLWLFRYWQLATGEFVPKNTDKLGNLYSLSNDNSQIFSDLVTSKHKIMCINDGFEIAELEKQMVLLQDSFAKLFPKKSTFEK</sequence>
<dbReference type="InterPro" id="IPR031356">
    <property type="entry name" value="Stealth_CR4"/>
</dbReference>
<dbReference type="EMBL" id="QZFR01000029">
    <property type="protein sequence ID" value="RXV74557.1"/>
    <property type="molecule type" value="Genomic_DNA"/>
</dbReference>
<dbReference type="EMBL" id="SRYK01000025">
    <property type="protein sequence ID" value="TGY55213.1"/>
    <property type="molecule type" value="Genomic_DNA"/>
</dbReference>
<evidence type="ECO:0000313" key="9">
    <source>
        <dbReference type="Proteomes" id="UP000289316"/>
    </source>
</evidence>
<feature type="domain" description="Stealth protein CR2 conserved region 2" evidence="4">
    <location>
        <begin position="42"/>
        <end position="141"/>
    </location>
</feature>
<evidence type="ECO:0000256" key="3">
    <source>
        <dbReference type="ARBA" id="ARBA00023169"/>
    </source>
</evidence>
<dbReference type="Pfam" id="PF17103">
    <property type="entry name" value="Stealth_CR4"/>
    <property type="match status" value="1"/>
</dbReference>
<dbReference type="GO" id="GO:0016772">
    <property type="term" value="F:transferase activity, transferring phosphorus-containing groups"/>
    <property type="evidence" value="ECO:0007669"/>
    <property type="project" value="InterPro"/>
</dbReference>
<keyword evidence="2" id="KW-0808">Transferase</keyword>
<dbReference type="Pfam" id="PF11380">
    <property type="entry name" value="Stealth_CR2"/>
    <property type="match status" value="1"/>
</dbReference>
<dbReference type="Pfam" id="PF17101">
    <property type="entry name" value="Stealth_CR1"/>
    <property type="match status" value="1"/>
</dbReference>
<dbReference type="Proteomes" id="UP000306855">
    <property type="component" value="Unassembled WGS sequence"/>
</dbReference>
<dbReference type="PANTHER" id="PTHR24045:SF0">
    <property type="entry name" value="N-ACETYLGLUCOSAMINE-1-PHOSPHOTRANSFERASE SUBUNITS ALPHA_BETA"/>
    <property type="match status" value="1"/>
</dbReference>
<dbReference type="InterPro" id="IPR047141">
    <property type="entry name" value="Stealth"/>
</dbReference>
<dbReference type="InterPro" id="IPR021520">
    <property type="entry name" value="Stealth_CR2"/>
</dbReference>
<comment type="similarity">
    <text evidence="1">Belongs to the stealth family.</text>
</comment>